<dbReference type="InterPro" id="IPR013986">
    <property type="entry name" value="DExx_box_DNA_helicase_dom_sf"/>
</dbReference>
<dbReference type="RefSeq" id="WP_027273452.1">
    <property type="nucleotide sequence ID" value="NZ_BRLH01000001.1"/>
</dbReference>
<dbReference type="GO" id="GO:0000725">
    <property type="term" value="P:recombinational repair"/>
    <property type="evidence" value="ECO:0007669"/>
    <property type="project" value="TreeGrafter"/>
</dbReference>
<evidence type="ECO:0000256" key="4">
    <source>
        <dbReference type="ARBA" id="ARBA00022806"/>
    </source>
</evidence>
<comment type="catalytic activity">
    <reaction evidence="9">
        <text>ATP + H2O = ADP + phosphate + H(+)</text>
        <dbReference type="Rhea" id="RHEA:13065"/>
        <dbReference type="ChEBI" id="CHEBI:15377"/>
        <dbReference type="ChEBI" id="CHEBI:15378"/>
        <dbReference type="ChEBI" id="CHEBI:30616"/>
        <dbReference type="ChEBI" id="CHEBI:43474"/>
        <dbReference type="ChEBI" id="CHEBI:456216"/>
        <dbReference type="EC" id="5.6.2.4"/>
    </reaction>
</comment>
<keyword evidence="2 10" id="KW-0547">Nucleotide-binding</keyword>
<comment type="catalytic activity">
    <reaction evidence="7">
        <text>Couples ATP hydrolysis with the unwinding of duplex DNA by translocating in the 3'-5' direction.</text>
        <dbReference type="EC" id="5.6.2.4"/>
    </reaction>
</comment>
<protein>
    <recommendedName>
        <fullName evidence="8">DNA 3'-5' helicase</fullName>
        <ecNumber evidence="8">5.6.2.4</ecNumber>
    </recommendedName>
</protein>
<evidence type="ECO:0000256" key="6">
    <source>
        <dbReference type="ARBA" id="ARBA00023235"/>
    </source>
</evidence>
<keyword evidence="13" id="KW-1185">Reference proteome</keyword>
<dbReference type="InterPro" id="IPR022161">
    <property type="entry name" value="Helicase_IV_N"/>
</dbReference>
<dbReference type="InterPro" id="IPR014016">
    <property type="entry name" value="UvrD-like_ATP-bd"/>
</dbReference>
<dbReference type="Pfam" id="PF00580">
    <property type="entry name" value="UvrD-helicase"/>
    <property type="match status" value="1"/>
</dbReference>
<dbReference type="Pfam" id="PF13361">
    <property type="entry name" value="UvrD_C"/>
    <property type="match status" value="1"/>
</dbReference>
<dbReference type="AlphaFoldDB" id="A0AAV5MZX2"/>
<dbReference type="EMBL" id="BRLH01000001">
    <property type="protein sequence ID" value="GKX54939.1"/>
    <property type="molecule type" value="Genomic_DNA"/>
</dbReference>
<dbReference type="GO" id="GO:0016787">
    <property type="term" value="F:hydrolase activity"/>
    <property type="evidence" value="ECO:0007669"/>
    <property type="project" value="UniProtKB-UniRule"/>
</dbReference>
<proteinExistence type="inferred from homology"/>
<dbReference type="GO" id="GO:0003677">
    <property type="term" value="F:DNA binding"/>
    <property type="evidence" value="ECO:0007669"/>
    <property type="project" value="InterPro"/>
</dbReference>
<sequence length="684" mass="77337">MELKSTAVGQHLAQHPYNKVKMLNAGVEVSGPKHMTAIPFNQLLAVRCKRGLVWGELEFELPEEKVVRLHGTQWQETQQFYHHLMTVWRRWDVEMERITASLLSDRVLAIEAHLAQGRWLTQEDLAQIQADIRATLSSIPLPQERLTAFSSCCGFYDVCMQWLNEGEEKVEKANRQWIRNMLEEHQDFFASVESQPLNPSQCRAVLSGEKNVLVLAGAGSGKTSVLAARAGWLLYRGIAREEEILLLAFGRKAAQEMNERVSRRLGASHVDAKTFHALALSVISQCSKKPPSISKLETDAERRRDFLCAEWRAQCTAKKSQASGWRNWIAQDLGWPLSGEQFWQDASLTERMGARLDGWLRLMRECGGSQADMVALAPPEIKSEFQKKIRLLSPLLKAWKKALKEEGAVDFSGLLHQAIGLIEKGKFVSPWRHILVDEFQDISPLRAALIKALRRQNAETALFAVGDDWQSIYRFSGAAPELTSRFNDAFGAGERCALTTTYRFGQETAEIAGEYVQQNPAQIKRRIQSEFQGEKHPIVLLPEQQLEALLNKLSGYASPDDDILVLGRYHYSKPEILNKAPTRWPTLKIEFSTIHASKGRQADYVIIVGLKDGADGFPARDEEGVVERVLLPQAETFPDAQERRLLYVALTRARHRVWLLQDTESPSVFVKQLLDMGAVVKRKP</sequence>
<dbReference type="CDD" id="cd17932">
    <property type="entry name" value="DEXQc_UvrD"/>
    <property type="match status" value="1"/>
</dbReference>
<evidence type="ECO:0000256" key="5">
    <source>
        <dbReference type="ARBA" id="ARBA00022840"/>
    </source>
</evidence>
<evidence type="ECO:0000256" key="3">
    <source>
        <dbReference type="ARBA" id="ARBA00022801"/>
    </source>
</evidence>
<keyword evidence="6" id="KW-0413">Isomerase</keyword>
<keyword evidence="5 10" id="KW-0067">ATP-binding</keyword>
<dbReference type="EC" id="5.6.2.4" evidence="8"/>
<feature type="domain" description="UvrD-like helicase ATP-binding" evidence="11">
    <location>
        <begin position="195"/>
        <end position="505"/>
    </location>
</feature>
<evidence type="ECO:0000256" key="7">
    <source>
        <dbReference type="ARBA" id="ARBA00034617"/>
    </source>
</evidence>
<dbReference type="GO" id="GO:0005524">
    <property type="term" value="F:ATP binding"/>
    <property type="evidence" value="ECO:0007669"/>
    <property type="project" value="UniProtKB-UniRule"/>
</dbReference>
<evidence type="ECO:0000313" key="13">
    <source>
        <dbReference type="Proteomes" id="UP001058124"/>
    </source>
</evidence>
<dbReference type="GO" id="GO:0005829">
    <property type="term" value="C:cytosol"/>
    <property type="evidence" value="ECO:0007669"/>
    <property type="project" value="TreeGrafter"/>
</dbReference>
<reference evidence="12" key="1">
    <citation type="submission" date="2022-06" db="EMBL/GenBank/DDBJ databases">
        <title>Draft genome sequences of Leminorella grimontii str. JCM5902.</title>
        <authorList>
            <person name="Wakabayashi Y."/>
            <person name="Kojima K."/>
        </authorList>
    </citation>
    <scope>NUCLEOTIDE SEQUENCE</scope>
    <source>
        <strain evidence="12">JCM 5902</strain>
    </source>
</reference>
<dbReference type="InterPro" id="IPR027417">
    <property type="entry name" value="P-loop_NTPase"/>
</dbReference>
<evidence type="ECO:0000313" key="12">
    <source>
        <dbReference type="EMBL" id="GKX54939.1"/>
    </source>
</evidence>
<dbReference type="Gene3D" id="3.40.50.300">
    <property type="entry name" value="P-loop containing nucleotide triphosphate hydrolases"/>
    <property type="match status" value="2"/>
</dbReference>
<accession>A0AAV5MZX2</accession>
<dbReference type="NCBIfam" id="NF008276">
    <property type="entry name" value="PRK11054.1"/>
    <property type="match status" value="1"/>
</dbReference>
<dbReference type="PROSITE" id="PS51198">
    <property type="entry name" value="UVRD_HELICASE_ATP_BIND"/>
    <property type="match status" value="1"/>
</dbReference>
<gene>
    <name evidence="12" type="ORF">SOASR030_10510</name>
</gene>
<evidence type="ECO:0000256" key="10">
    <source>
        <dbReference type="PROSITE-ProRule" id="PRU00560"/>
    </source>
</evidence>
<dbReference type="PANTHER" id="PTHR11070:SF63">
    <property type="entry name" value="DNA HELICASE IV"/>
    <property type="match status" value="1"/>
</dbReference>
<dbReference type="Proteomes" id="UP001058124">
    <property type="component" value="Unassembled WGS sequence"/>
</dbReference>
<evidence type="ECO:0000256" key="8">
    <source>
        <dbReference type="ARBA" id="ARBA00034808"/>
    </source>
</evidence>
<dbReference type="SUPFAM" id="SSF52540">
    <property type="entry name" value="P-loop containing nucleoside triphosphate hydrolases"/>
    <property type="match status" value="1"/>
</dbReference>
<dbReference type="Gene3D" id="1.10.10.160">
    <property type="match status" value="1"/>
</dbReference>
<comment type="caution">
    <text evidence="12">The sequence shown here is derived from an EMBL/GenBank/DDBJ whole genome shotgun (WGS) entry which is preliminary data.</text>
</comment>
<keyword evidence="3 10" id="KW-0378">Hydrolase</keyword>
<evidence type="ECO:0000256" key="1">
    <source>
        <dbReference type="ARBA" id="ARBA00009922"/>
    </source>
</evidence>
<dbReference type="FunFam" id="3.40.50.300:FF:000975">
    <property type="entry name" value="DNA helicase"/>
    <property type="match status" value="1"/>
</dbReference>
<dbReference type="InterPro" id="IPR014017">
    <property type="entry name" value="DNA_helicase_UvrD-like_C"/>
</dbReference>
<dbReference type="InterPro" id="IPR000212">
    <property type="entry name" value="DNA_helicase_UvrD/REP"/>
</dbReference>
<evidence type="ECO:0000256" key="9">
    <source>
        <dbReference type="ARBA" id="ARBA00048988"/>
    </source>
</evidence>
<feature type="binding site" evidence="10">
    <location>
        <begin position="216"/>
        <end position="223"/>
    </location>
    <ligand>
        <name>ATP</name>
        <dbReference type="ChEBI" id="CHEBI:30616"/>
    </ligand>
</feature>
<dbReference type="GO" id="GO:0043138">
    <property type="term" value="F:3'-5' DNA helicase activity"/>
    <property type="evidence" value="ECO:0007669"/>
    <property type="project" value="UniProtKB-EC"/>
</dbReference>
<comment type="similarity">
    <text evidence="1">Belongs to the helicase family. UvrD subfamily.</text>
</comment>
<organism evidence="12 13">
    <name type="scientific">Leminorella grimontii</name>
    <dbReference type="NCBI Taxonomy" id="82981"/>
    <lineage>
        <taxon>Bacteria</taxon>
        <taxon>Pseudomonadati</taxon>
        <taxon>Pseudomonadota</taxon>
        <taxon>Gammaproteobacteria</taxon>
        <taxon>Enterobacterales</taxon>
        <taxon>Budviciaceae</taxon>
        <taxon>Leminorella</taxon>
    </lineage>
</organism>
<dbReference type="PANTHER" id="PTHR11070">
    <property type="entry name" value="UVRD / RECB / PCRA DNA HELICASE FAMILY MEMBER"/>
    <property type="match status" value="1"/>
</dbReference>
<dbReference type="Pfam" id="PF12462">
    <property type="entry name" value="Helicase_IV_N"/>
    <property type="match status" value="1"/>
</dbReference>
<name>A0AAV5MZX2_9GAMM</name>
<evidence type="ECO:0000256" key="2">
    <source>
        <dbReference type="ARBA" id="ARBA00022741"/>
    </source>
</evidence>
<keyword evidence="4 10" id="KW-0347">Helicase</keyword>
<evidence type="ECO:0000259" key="11">
    <source>
        <dbReference type="PROSITE" id="PS51198"/>
    </source>
</evidence>